<name>A0A2I4FKR5_JUGRE</name>
<accession>A0A2I4FKR5</accession>
<feature type="region of interest" description="Disordered" evidence="1">
    <location>
        <begin position="1"/>
        <end position="47"/>
    </location>
</feature>
<feature type="compositionally biased region" description="Low complexity" evidence="1">
    <location>
        <begin position="1"/>
        <end position="22"/>
    </location>
</feature>
<proteinExistence type="predicted"/>
<dbReference type="KEGG" id="jre:108999805"/>
<dbReference type="RefSeq" id="XP_018832244.1">
    <property type="nucleotide sequence ID" value="XM_018976699.2"/>
</dbReference>
<sequence>MDSSSSSRSSSFPSISPLPSCSHQKEDPSISPLPSASGSTSDHRRQCQRHPHSKIYCEIKSPTSFSLPLCLFLRRLCHYPNLRLELQDTLHQKFFLGESMMAILQTSWVVVNMSKEGNLMEHKSLMFEDALVLGK</sequence>
<dbReference type="InParanoid" id="A0A2I4FKR5"/>
<keyword evidence="2" id="KW-1185">Reference proteome</keyword>
<reference evidence="3" key="1">
    <citation type="submission" date="2025-08" db="UniProtKB">
        <authorList>
            <consortium name="RefSeq"/>
        </authorList>
    </citation>
    <scope>IDENTIFICATION</scope>
    <source>
        <tissue evidence="3">Leaves</tissue>
    </source>
</reference>
<gene>
    <name evidence="3" type="primary">LOC108999805</name>
</gene>
<evidence type="ECO:0000313" key="3">
    <source>
        <dbReference type="RefSeq" id="XP_018832244.1"/>
    </source>
</evidence>
<evidence type="ECO:0000313" key="2">
    <source>
        <dbReference type="Proteomes" id="UP000235220"/>
    </source>
</evidence>
<evidence type="ECO:0000256" key="1">
    <source>
        <dbReference type="SAM" id="MobiDB-lite"/>
    </source>
</evidence>
<dbReference type="GeneID" id="108999805"/>
<organism evidence="2 3">
    <name type="scientific">Juglans regia</name>
    <name type="common">English walnut</name>
    <dbReference type="NCBI Taxonomy" id="51240"/>
    <lineage>
        <taxon>Eukaryota</taxon>
        <taxon>Viridiplantae</taxon>
        <taxon>Streptophyta</taxon>
        <taxon>Embryophyta</taxon>
        <taxon>Tracheophyta</taxon>
        <taxon>Spermatophyta</taxon>
        <taxon>Magnoliopsida</taxon>
        <taxon>eudicotyledons</taxon>
        <taxon>Gunneridae</taxon>
        <taxon>Pentapetalae</taxon>
        <taxon>rosids</taxon>
        <taxon>fabids</taxon>
        <taxon>Fagales</taxon>
        <taxon>Juglandaceae</taxon>
        <taxon>Juglans</taxon>
    </lineage>
</organism>
<dbReference type="AlphaFoldDB" id="A0A2I4FKR5"/>
<protein>
    <submittedName>
        <fullName evidence="3">Uncharacterized protein LOC108999805 isoform X1</fullName>
    </submittedName>
</protein>
<dbReference type="Proteomes" id="UP000235220">
    <property type="component" value="Chromosome 11"/>
</dbReference>